<evidence type="ECO:0000256" key="2">
    <source>
        <dbReference type="SAM" id="Phobius"/>
    </source>
</evidence>
<dbReference type="AlphaFoldDB" id="A0A6G9GZF8"/>
<feature type="domain" description="CAAX prenyl protease 2/Lysostaphin resistance protein A-like" evidence="3">
    <location>
        <begin position="149"/>
        <end position="252"/>
    </location>
</feature>
<dbReference type="PANTHER" id="PTHR35797">
    <property type="entry name" value="PROTEASE-RELATED"/>
    <property type="match status" value="1"/>
</dbReference>
<keyword evidence="4" id="KW-0482">Metalloprotease</keyword>
<feature type="transmembrane region" description="Helical" evidence="2">
    <location>
        <begin position="141"/>
        <end position="162"/>
    </location>
</feature>
<protein>
    <submittedName>
        <fullName evidence="4">CPBP family intramembrane metalloprotease</fullName>
    </submittedName>
</protein>
<feature type="region of interest" description="Disordered" evidence="1">
    <location>
        <begin position="287"/>
        <end position="313"/>
    </location>
</feature>
<dbReference type="KEGG" id="slia:HA039_15835"/>
<dbReference type="InterPro" id="IPR042150">
    <property type="entry name" value="MmRce1-like"/>
</dbReference>
<feature type="transmembrane region" description="Helical" evidence="2">
    <location>
        <begin position="238"/>
        <end position="257"/>
    </location>
</feature>
<dbReference type="RefSeq" id="WP_167029780.1">
    <property type="nucleotide sequence ID" value="NZ_CP050177.1"/>
</dbReference>
<dbReference type="PANTHER" id="PTHR35797:SF1">
    <property type="entry name" value="PROTEASE"/>
    <property type="match status" value="1"/>
</dbReference>
<feature type="transmembrane region" description="Helical" evidence="2">
    <location>
        <begin position="263"/>
        <end position="281"/>
    </location>
</feature>
<feature type="transmembrane region" description="Helical" evidence="2">
    <location>
        <begin position="64"/>
        <end position="83"/>
    </location>
</feature>
<feature type="transmembrane region" description="Helical" evidence="2">
    <location>
        <begin position="182"/>
        <end position="201"/>
    </location>
</feature>
<keyword evidence="2" id="KW-0812">Transmembrane</keyword>
<dbReference type="Pfam" id="PF02517">
    <property type="entry name" value="Rce1-like"/>
    <property type="match status" value="1"/>
</dbReference>
<dbReference type="InterPro" id="IPR003675">
    <property type="entry name" value="Rce1/LyrA-like_dom"/>
</dbReference>
<dbReference type="GO" id="GO:0006508">
    <property type="term" value="P:proteolysis"/>
    <property type="evidence" value="ECO:0007669"/>
    <property type="project" value="UniProtKB-KW"/>
</dbReference>
<sequence length="313" mass="32964">MFQQNSGVGHTVSGEAPRKAEDGGVRTRRSGLGLFFAVTFATTWTFWLTAIALGGSPTSSPTALPFLLGGFGPVFGAIAVRVRRGRRGEPVPARTVKLRQGVRLFWALPLLALSSASLVAGALLADFLGDATVSLTEGKELISSVGGIAPFLISMLIGGPLAEEPGWRGTAYPRLRASMSRLQAGLLLGGVWAVWHLPLFFIEGTVQAELGLFSWSGLMFSLSVFPVALLTGYAYERAGVAAAVAVHLGFNTTMAVLSVDSPVTQAFILAVQVGLAMTLLATRRDRRTTPPVPAAPHPHQVPADAPHPISLPH</sequence>
<feature type="transmembrane region" description="Helical" evidence="2">
    <location>
        <begin position="104"/>
        <end position="129"/>
    </location>
</feature>
<keyword evidence="2" id="KW-1133">Transmembrane helix</keyword>
<dbReference type="EMBL" id="CP050177">
    <property type="protein sequence ID" value="QIQ03604.1"/>
    <property type="molecule type" value="Genomic_DNA"/>
</dbReference>
<keyword evidence="2" id="KW-0472">Membrane</keyword>
<keyword evidence="5" id="KW-1185">Reference proteome</keyword>
<evidence type="ECO:0000256" key="1">
    <source>
        <dbReference type="SAM" id="MobiDB-lite"/>
    </source>
</evidence>
<feature type="transmembrane region" description="Helical" evidence="2">
    <location>
        <begin position="32"/>
        <end position="52"/>
    </location>
</feature>
<feature type="compositionally biased region" description="Basic and acidic residues" evidence="1">
    <location>
        <begin position="16"/>
        <end position="25"/>
    </location>
</feature>
<evidence type="ECO:0000313" key="5">
    <source>
        <dbReference type="Proteomes" id="UP000501179"/>
    </source>
</evidence>
<keyword evidence="4" id="KW-0645">Protease</keyword>
<feature type="compositionally biased region" description="Low complexity" evidence="1">
    <location>
        <begin position="297"/>
        <end position="313"/>
    </location>
</feature>
<dbReference type="GO" id="GO:0004175">
    <property type="term" value="F:endopeptidase activity"/>
    <property type="evidence" value="ECO:0007669"/>
    <property type="project" value="UniProtKB-ARBA"/>
</dbReference>
<gene>
    <name evidence="4" type="ORF">HA039_15835</name>
</gene>
<name>A0A6G9GZF8_9ACTN</name>
<feature type="transmembrane region" description="Helical" evidence="2">
    <location>
        <begin position="213"/>
        <end position="231"/>
    </location>
</feature>
<evidence type="ECO:0000313" key="4">
    <source>
        <dbReference type="EMBL" id="QIQ03604.1"/>
    </source>
</evidence>
<accession>A0A6G9GZF8</accession>
<organism evidence="4 5">
    <name type="scientific">Streptomyces liangshanensis</name>
    <dbReference type="NCBI Taxonomy" id="2717324"/>
    <lineage>
        <taxon>Bacteria</taxon>
        <taxon>Bacillati</taxon>
        <taxon>Actinomycetota</taxon>
        <taxon>Actinomycetes</taxon>
        <taxon>Kitasatosporales</taxon>
        <taxon>Streptomycetaceae</taxon>
        <taxon>Streptomyces</taxon>
    </lineage>
</organism>
<reference evidence="4 5" key="1">
    <citation type="submission" date="2020-03" db="EMBL/GenBank/DDBJ databases">
        <title>A novel species.</title>
        <authorList>
            <person name="Gao J."/>
        </authorList>
    </citation>
    <scope>NUCLEOTIDE SEQUENCE [LARGE SCALE GENOMIC DNA]</scope>
    <source>
        <strain evidence="4 5">QMT-12</strain>
    </source>
</reference>
<keyword evidence="4" id="KW-0378">Hydrolase</keyword>
<proteinExistence type="predicted"/>
<dbReference type="GO" id="GO:0080120">
    <property type="term" value="P:CAAX-box protein maturation"/>
    <property type="evidence" value="ECO:0007669"/>
    <property type="project" value="UniProtKB-ARBA"/>
</dbReference>
<evidence type="ECO:0000259" key="3">
    <source>
        <dbReference type="Pfam" id="PF02517"/>
    </source>
</evidence>
<dbReference type="Proteomes" id="UP000501179">
    <property type="component" value="Chromosome"/>
</dbReference>
<feature type="region of interest" description="Disordered" evidence="1">
    <location>
        <begin position="1"/>
        <end position="25"/>
    </location>
</feature>
<dbReference type="GO" id="GO:0008237">
    <property type="term" value="F:metallopeptidase activity"/>
    <property type="evidence" value="ECO:0007669"/>
    <property type="project" value="UniProtKB-KW"/>
</dbReference>